<reference evidence="2" key="1">
    <citation type="journal article" date="2023" name="Science">
        <title>Genome structures resolve the early diversification of teleost fishes.</title>
        <authorList>
            <person name="Parey E."/>
            <person name="Louis A."/>
            <person name="Montfort J."/>
            <person name="Bouchez O."/>
            <person name="Roques C."/>
            <person name="Iampietro C."/>
            <person name="Lluch J."/>
            <person name="Castinel A."/>
            <person name="Donnadieu C."/>
            <person name="Desvignes T."/>
            <person name="Floi Bucao C."/>
            <person name="Jouanno E."/>
            <person name="Wen M."/>
            <person name="Mejri S."/>
            <person name="Dirks R."/>
            <person name="Jansen H."/>
            <person name="Henkel C."/>
            <person name="Chen W.J."/>
            <person name="Zahm M."/>
            <person name="Cabau C."/>
            <person name="Klopp C."/>
            <person name="Thompson A.W."/>
            <person name="Robinson-Rechavi M."/>
            <person name="Braasch I."/>
            <person name="Lecointre G."/>
            <person name="Bobe J."/>
            <person name="Postlethwait J.H."/>
            <person name="Berthelot C."/>
            <person name="Roest Crollius H."/>
            <person name="Guiguen Y."/>
        </authorList>
    </citation>
    <scope>NUCLEOTIDE SEQUENCE</scope>
    <source>
        <strain evidence="2">NC1722</strain>
    </source>
</reference>
<protein>
    <submittedName>
        <fullName evidence="2">Uncharacterized protein</fullName>
    </submittedName>
</protein>
<comment type="caution">
    <text evidence="2">The sequence shown here is derived from an EMBL/GenBank/DDBJ whole genome shotgun (WGS) entry which is preliminary data.</text>
</comment>
<organism evidence="2 3">
    <name type="scientific">Aldrovandia affinis</name>
    <dbReference type="NCBI Taxonomy" id="143900"/>
    <lineage>
        <taxon>Eukaryota</taxon>
        <taxon>Metazoa</taxon>
        <taxon>Chordata</taxon>
        <taxon>Craniata</taxon>
        <taxon>Vertebrata</taxon>
        <taxon>Euteleostomi</taxon>
        <taxon>Actinopterygii</taxon>
        <taxon>Neopterygii</taxon>
        <taxon>Teleostei</taxon>
        <taxon>Notacanthiformes</taxon>
        <taxon>Halosauridae</taxon>
        <taxon>Aldrovandia</taxon>
    </lineage>
</organism>
<dbReference type="Proteomes" id="UP001221898">
    <property type="component" value="Unassembled WGS sequence"/>
</dbReference>
<proteinExistence type="predicted"/>
<feature type="region of interest" description="Disordered" evidence="1">
    <location>
        <begin position="95"/>
        <end position="144"/>
    </location>
</feature>
<dbReference type="EMBL" id="JAINUG010000037">
    <property type="protein sequence ID" value="KAJ8407863.1"/>
    <property type="molecule type" value="Genomic_DNA"/>
</dbReference>
<keyword evidence="3" id="KW-1185">Reference proteome</keyword>
<gene>
    <name evidence="2" type="ORF">AAFF_G00269070</name>
</gene>
<sequence length="169" mass="18501">MLLGSGEGKCLWRDRTTRPGCTTVPCADALWHPLSAVRALKGTACALKLIISSSLMRTVATAPLPLWQAGGIARGVAFVRSRCAASHRAQSYRHRVERNDARRARSQLVTDEDNRGGLSSQPRVAADEPRFLPARPPPGRERAPCRSLPNFDGAQERLVFMQNAVNKDC</sequence>
<accession>A0AAD7WSY6</accession>
<evidence type="ECO:0000313" key="2">
    <source>
        <dbReference type="EMBL" id="KAJ8407863.1"/>
    </source>
</evidence>
<name>A0AAD7WSY6_9TELE</name>
<evidence type="ECO:0000256" key="1">
    <source>
        <dbReference type="SAM" id="MobiDB-lite"/>
    </source>
</evidence>
<evidence type="ECO:0000313" key="3">
    <source>
        <dbReference type="Proteomes" id="UP001221898"/>
    </source>
</evidence>
<dbReference type="AlphaFoldDB" id="A0AAD7WSY6"/>